<dbReference type="AlphaFoldDB" id="A0A3L6E5K5"/>
<protein>
    <submittedName>
        <fullName evidence="1">Uncharacterized protein</fullName>
    </submittedName>
</protein>
<evidence type="ECO:0000313" key="2">
    <source>
        <dbReference type="Proteomes" id="UP000251960"/>
    </source>
</evidence>
<evidence type="ECO:0000313" key="1">
    <source>
        <dbReference type="EMBL" id="PWZ16045.1"/>
    </source>
</evidence>
<name>A0A3L6E5K5_MAIZE</name>
<gene>
    <name evidence="1" type="ORF">Zm00014a_020426</name>
</gene>
<proteinExistence type="predicted"/>
<reference evidence="1 2" key="1">
    <citation type="journal article" date="2018" name="Nat. Genet.">
        <title>Extensive intraspecific gene order and gene structural variations between Mo17 and other maize genomes.</title>
        <authorList>
            <person name="Sun S."/>
            <person name="Zhou Y."/>
            <person name="Chen J."/>
            <person name="Shi J."/>
            <person name="Zhao H."/>
            <person name="Zhao H."/>
            <person name="Song W."/>
            <person name="Zhang M."/>
            <person name="Cui Y."/>
            <person name="Dong X."/>
            <person name="Liu H."/>
            <person name="Ma X."/>
            <person name="Jiao Y."/>
            <person name="Wang B."/>
            <person name="Wei X."/>
            <person name="Stein J.C."/>
            <person name="Glaubitz J.C."/>
            <person name="Lu F."/>
            <person name="Yu G."/>
            <person name="Liang C."/>
            <person name="Fengler K."/>
            <person name="Li B."/>
            <person name="Rafalski A."/>
            <person name="Schnable P.S."/>
            <person name="Ware D.H."/>
            <person name="Buckler E.S."/>
            <person name="Lai J."/>
        </authorList>
    </citation>
    <scope>NUCLEOTIDE SEQUENCE [LARGE SCALE GENOMIC DNA]</scope>
    <source>
        <strain evidence="2">cv. Missouri 17</strain>
        <tissue evidence="1">Seedling</tissue>
    </source>
</reference>
<accession>A0A3L6E5K5</accession>
<organism evidence="1 2">
    <name type="scientific">Zea mays</name>
    <name type="common">Maize</name>
    <dbReference type="NCBI Taxonomy" id="4577"/>
    <lineage>
        <taxon>Eukaryota</taxon>
        <taxon>Viridiplantae</taxon>
        <taxon>Streptophyta</taxon>
        <taxon>Embryophyta</taxon>
        <taxon>Tracheophyta</taxon>
        <taxon>Spermatophyta</taxon>
        <taxon>Magnoliopsida</taxon>
        <taxon>Liliopsida</taxon>
        <taxon>Poales</taxon>
        <taxon>Poaceae</taxon>
        <taxon>PACMAD clade</taxon>
        <taxon>Panicoideae</taxon>
        <taxon>Andropogonodae</taxon>
        <taxon>Andropogoneae</taxon>
        <taxon>Tripsacinae</taxon>
        <taxon>Zea</taxon>
    </lineage>
</organism>
<dbReference type="EMBL" id="NCVQ01000007">
    <property type="protein sequence ID" value="PWZ16045.1"/>
    <property type="molecule type" value="Genomic_DNA"/>
</dbReference>
<comment type="caution">
    <text evidence="1">The sequence shown here is derived from an EMBL/GenBank/DDBJ whole genome shotgun (WGS) entry which is preliminary data.</text>
</comment>
<dbReference type="Proteomes" id="UP000251960">
    <property type="component" value="Chromosome 6"/>
</dbReference>
<sequence>MTRSTEEAHAVISKVVLPWMNGELA</sequence>